<dbReference type="EMBL" id="NOXV01000046">
    <property type="protein sequence ID" value="OYQ49231.1"/>
    <property type="molecule type" value="Genomic_DNA"/>
</dbReference>
<reference evidence="1 2" key="1">
    <citation type="submission" date="2017-07" db="EMBL/GenBank/DDBJ databases">
        <title>Flavobacterium cyanobacteriorum sp. nov., isolated from cyanobacterial aggregates in a eutrophic lake.</title>
        <authorList>
            <person name="Cai H."/>
        </authorList>
    </citation>
    <scope>NUCLEOTIDE SEQUENCE [LARGE SCALE GENOMIC DNA]</scope>
    <source>
        <strain evidence="1 2">TH021</strain>
    </source>
</reference>
<comment type="caution">
    <text evidence="1">The sequence shown here is derived from an EMBL/GenBank/DDBJ whole genome shotgun (WGS) entry which is preliminary data.</text>
</comment>
<evidence type="ECO:0000313" key="2">
    <source>
        <dbReference type="Proteomes" id="UP000216605"/>
    </source>
</evidence>
<dbReference type="AlphaFoldDB" id="A0A256A6J8"/>
<accession>A0A256A6J8</accession>
<dbReference type="Proteomes" id="UP000216605">
    <property type="component" value="Unassembled WGS sequence"/>
</dbReference>
<sequence length="151" mass="17171">MTNAYSQTKYTGYQYVLNSDDYISFKYTREYKTVGENYVTIYKIYHPTKGHHAFTITATHYKADKKVKVDVEDAGGGIFAHINSEETTYDTASMEPFGFRGAVGALGGNRVPNQLMVKFVSNKYENIKVVHVNATEPGTNNFYFYVLDEKN</sequence>
<evidence type="ECO:0000313" key="1">
    <source>
        <dbReference type="EMBL" id="OYQ49231.1"/>
    </source>
</evidence>
<keyword evidence="2" id="KW-1185">Reference proteome</keyword>
<proteinExistence type="predicted"/>
<name>A0A256A6J8_9FLAO</name>
<gene>
    <name evidence="1" type="ORF">CHU92_00420</name>
</gene>
<organism evidence="1 2">
    <name type="scientific">Flavobacterium cyanobacteriorum</name>
    <dbReference type="NCBI Taxonomy" id="2022802"/>
    <lineage>
        <taxon>Bacteria</taxon>
        <taxon>Pseudomonadati</taxon>
        <taxon>Bacteroidota</taxon>
        <taxon>Flavobacteriia</taxon>
        <taxon>Flavobacteriales</taxon>
        <taxon>Flavobacteriaceae</taxon>
        <taxon>Flavobacterium</taxon>
    </lineage>
</organism>
<protein>
    <submittedName>
        <fullName evidence="1">Uncharacterized protein</fullName>
    </submittedName>
</protein>